<dbReference type="GO" id="GO:0044183">
    <property type="term" value="F:protein folding chaperone"/>
    <property type="evidence" value="ECO:0007669"/>
    <property type="project" value="TreeGrafter"/>
</dbReference>
<dbReference type="InterPro" id="IPR050435">
    <property type="entry name" value="MZM1/LYRM7"/>
</dbReference>
<keyword evidence="11" id="KW-1185">Reference proteome</keyword>
<evidence type="ECO:0000256" key="5">
    <source>
        <dbReference type="ARBA" id="ARBA00022946"/>
    </source>
</evidence>
<evidence type="ECO:0000256" key="8">
    <source>
        <dbReference type="ARBA" id="ARBA00025268"/>
    </source>
</evidence>
<dbReference type="Pfam" id="PF05347">
    <property type="entry name" value="Complex1_LYR"/>
    <property type="match status" value="1"/>
</dbReference>
<accession>A0A4P9ZVF7</accession>
<evidence type="ECO:0000259" key="9">
    <source>
        <dbReference type="Pfam" id="PF05347"/>
    </source>
</evidence>
<comment type="similarity">
    <text evidence="2">Belongs to the complex I LYR family. MZM1 subfamily.</text>
</comment>
<evidence type="ECO:0000256" key="2">
    <source>
        <dbReference type="ARBA" id="ARBA00009949"/>
    </source>
</evidence>
<name>A0A4P9ZVF7_9FUNG</name>
<dbReference type="Proteomes" id="UP000268162">
    <property type="component" value="Unassembled WGS sequence"/>
</dbReference>
<dbReference type="GO" id="GO:0005759">
    <property type="term" value="C:mitochondrial matrix"/>
    <property type="evidence" value="ECO:0007669"/>
    <property type="project" value="UniProtKB-SubCell"/>
</dbReference>
<evidence type="ECO:0000313" key="10">
    <source>
        <dbReference type="EMBL" id="RKP36610.1"/>
    </source>
</evidence>
<evidence type="ECO:0000313" key="11">
    <source>
        <dbReference type="Proteomes" id="UP000268162"/>
    </source>
</evidence>
<keyword evidence="5" id="KW-0809">Transit peptide</keyword>
<dbReference type="CDD" id="cd20267">
    <property type="entry name" value="Complex1_LYR_LYRM7"/>
    <property type="match status" value="1"/>
</dbReference>
<dbReference type="EMBL" id="ML002624">
    <property type="protein sequence ID" value="RKP36610.1"/>
    <property type="molecule type" value="Genomic_DNA"/>
</dbReference>
<evidence type="ECO:0000256" key="7">
    <source>
        <dbReference type="ARBA" id="ARBA00023186"/>
    </source>
</evidence>
<evidence type="ECO:0000256" key="1">
    <source>
        <dbReference type="ARBA" id="ARBA00004305"/>
    </source>
</evidence>
<dbReference type="GO" id="GO:0034551">
    <property type="term" value="P:mitochondrial respiratory chain complex III assembly"/>
    <property type="evidence" value="ECO:0007669"/>
    <property type="project" value="InterPro"/>
</dbReference>
<keyword evidence="7" id="KW-0143">Chaperone</keyword>
<reference evidence="11" key="1">
    <citation type="journal article" date="2018" name="Nat. Microbiol.">
        <title>Leveraging single-cell genomics to expand the fungal tree of life.</title>
        <authorList>
            <person name="Ahrendt S.R."/>
            <person name="Quandt C.A."/>
            <person name="Ciobanu D."/>
            <person name="Clum A."/>
            <person name="Salamov A."/>
            <person name="Andreopoulos B."/>
            <person name="Cheng J.F."/>
            <person name="Woyke T."/>
            <person name="Pelin A."/>
            <person name="Henrissat B."/>
            <person name="Reynolds N.K."/>
            <person name="Benny G.L."/>
            <person name="Smith M.E."/>
            <person name="James T.Y."/>
            <person name="Grigoriev I.V."/>
        </authorList>
    </citation>
    <scope>NUCLEOTIDE SEQUENCE [LARGE SCALE GENOMIC DNA]</scope>
    <source>
        <strain evidence="11">RSA 468</strain>
    </source>
</reference>
<proteinExistence type="inferred from homology"/>
<dbReference type="OrthoDB" id="529194at2759"/>
<evidence type="ECO:0000256" key="3">
    <source>
        <dbReference type="ARBA" id="ARBA00011589"/>
    </source>
</evidence>
<dbReference type="STRING" id="215637.A0A4P9ZVF7"/>
<dbReference type="PANTHER" id="PTHR46749:SF1">
    <property type="entry name" value="COMPLEX III ASSEMBLY FACTOR LYRM7"/>
    <property type="match status" value="1"/>
</dbReference>
<dbReference type="InterPro" id="IPR045298">
    <property type="entry name" value="Complex1_LYR_LYRM7"/>
</dbReference>
<comment type="subcellular location">
    <subcellularLocation>
        <location evidence="1">Mitochondrion matrix</location>
    </subcellularLocation>
</comment>
<sequence length="106" mass="11954">MVNHEALAVYRSIARAGRMTFKGDKPALLALRTNLRERFQKNAQETDQTKVAENLKVGRQVATILARNVVQGVRSPGTDTYKLQLDKDRHEINDNPPFKTCTDKSS</sequence>
<protein>
    <recommendedName>
        <fullName evidence="4">Mitochondrial zinc maintenance protein 1, mitochondrial</fullName>
    </recommendedName>
</protein>
<organism evidence="10 11">
    <name type="scientific">Dimargaris cristalligena</name>
    <dbReference type="NCBI Taxonomy" id="215637"/>
    <lineage>
        <taxon>Eukaryota</taxon>
        <taxon>Fungi</taxon>
        <taxon>Fungi incertae sedis</taxon>
        <taxon>Zoopagomycota</taxon>
        <taxon>Kickxellomycotina</taxon>
        <taxon>Dimargaritomycetes</taxon>
        <taxon>Dimargaritales</taxon>
        <taxon>Dimargaritaceae</taxon>
        <taxon>Dimargaris</taxon>
    </lineage>
</organism>
<feature type="domain" description="Complex 1 LYR protein" evidence="9">
    <location>
        <begin position="5"/>
        <end position="60"/>
    </location>
</feature>
<comment type="function">
    <text evidence="8">Assembly factor required for Rieske Fe-S protein RIP1 incorporation into the cytochrome b-c1 (CIII) complex. Functions as a chaperone, binding to this subunit within the mitochondrial matrix and stabilizing it prior to its translocation and insertion into the late CIII dimeric intermediate within the mitochondrial inner membrane. Modulates the mitochondrial matrix zinc pool.</text>
</comment>
<dbReference type="InterPro" id="IPR008011">
    <property type="entry name" value="Complex1_LYR_dom"/>
</dbReference>
<evidence type="ECO:0000256" key="6">
    <source>
        <dbReference type="ARBA" id="ARBA00023128"/>
    </source>
</evidence>
<gene>
    <name evidence="10" type="ORF">BJ085DRAFT_35752</name>
</gene>
<keyword evidence="6" id="KW-0496">Mitochondrion</keyword>
<dbReference type="AlphaFoldDB" id="A0A4P9ZVF7"/>
<dbReference type="PANTHER" id="PTHR46749">
    <property type="entry name" value="COMPLEX III ASSEMBLY FACTOR LYRM7"/>
    <property type="match status" value="1"/>
</dbReference>
<evidence type="ECO:0000256" key="4">
    <source>
        <dbReference type="ARBA" id="ARBA00015108"/>
    </source>
</evidence>
<comment type="subunit">
    <text evidence="3">Interacts with RIP1.</text>
</comment>